<dbReference type="Pfam" id="PF00578">
    <property type="entry name" value="AhpC-TSA"/>
    <property type="match status" value="1"/>
</dbReference>
<reference evidence="2" key="2">
    <citation type="journal article" date="2012" name="PLoS ONE">
        <title>A Deeply Branching Thermophilic Bacterium with an Ancient Acetyl-CoA Pathway Dominates a Subsurface Ecosystem.</title>
        <authorList>
            <person name="Takami H."/>
            <person name="Noguchi H."/>
            <person name="Takaki Y."/>
            <person name="Uchiyama I."/>
            <person name="Toyoda A."/>
            <person name="Nishi S."/>
            <person name="Chee G.-J."/>
            <person name="Arai W."/>
            <person name="Nunoura T."/>
            <person name="Itoh T."/>
            <person name="Hattori M."/>
            <person name="Takai K."/>
        </authorList>
    </citation>
    <scope>NUCLEOTIDE SEQUENCE</scope>
</reference>
<organism evidence="2">
    <name type="scientific">uncultured Bacteroidota bacterium</name>
    <dbReference type="NCBI Taxonomy" id="152509"/>
    <lineage>
        <taxon>Bacteria</taxon>
        <taxon>Pseudomonadati</taxon>
        <taxon>Bacteroidota</taxon>
        <taxon>environmental samples</taxon>
    </lineage>
</organism>
<name>H5SMB1_9BACT</name>
<dbReference type="AlphaFoldDB" id="H5SMB1"/>
<reference evidence="2" key="1">
    <citation type="journal article" date="2005" name="Environ. Microbiol.">
        <title>Genetic and functional properties of uncultivated thermophilic crenarchaeotes from a subsurface gold mine as revealed by analysis of genome fragments.</title>
        <authorList>
            <person name="Nunoura T."/>
            <person name="Hirayama H."/>
            <person name="Takami H."/>
            <person name="Oida H."/>
            <person name="Nishi S."/>
            <person name="Shimamura S."/>
            <person name="Suzuki Y."/>
            <person name="Inagaki F."/>
            <person name="Takai K."/>
            <person name="Nealson K.H."/>
            <person name="Horikoshi K."/>
        </authorList>
    </citation>
    <scope>NUCLEOTIDE SEQUENCE</scope>
</reference>
<sequence length="155" mass="17664">MRFLALGLIGMFAFGQQLPARRWTELEAHLRSHPETLYVLNFWATWCRPCVQELPHFEEVYHRLRDSLPLHVWLISLDFPPKGAQAAERLLRSKGITLPAFWLAEKDPNAWIPRLSSSWDGGIPYTQVGLSGPSQLGAFPSPEALEAFIRSASRR</sequence>
<dbReference type="GO" id="GO:0016491">
    <property type="term" value="F:oxidoreductase activity"/>
    <property type="evidence" value="ECO:0007669"/>
    <property type="project" value="InterPro"/>
</dbReference>
<dbReference type="InterPro" id="IPR013766">
    <property type="entry name" value="Thioredoxin_domain"/>
</dbReference>
<dbReference type="CDD" id="cd02966">
    <property type="entry name" value="TlpA_like_family"/>
    <property type="match status" value="1"/>
</dbReference>
<gene>
    <name evidence="2" type="ORF">HGMM_F50B04C23</name>
</gene>
<proteinExistence type="predicted"/>
<accession>H5SMB1</accession>
<dbReference type="GO" id="GO:0016209">
    <property type="term" value="F:antioxidant activity"/>
    <property type="evidence" value="ECO:0007669"/>
    <property type="project" value="InterPro"/>
</dbReference>
<dbReference type="InterPro" id="IPR036249">
    <property type="entry name" value="Thioredoxin-like_sf"/>
</dbReference>
<feature type="domain" description="Thioredoxin" evidence="1">
    <location>
        <begin position="12"/>
        <end position="154"/>
    </location>
</feature>
<dbReference type="Gene3D" id="3.40.30.10">
    <property type="entry name" value="Glutaredoxin"/>
    <property type="match status" value="1"/>
</dbReference>
<evidence type="ECO:0000259" key="1">
    <source>
        <dbReference type="PROSITE" id="PS51352"/>
    </source>
</evidence>
<dbReference type="EMBL" id="AP011772">
    <property type="protein sequence ID" value="BAL57297.1"/>
    <property type="molecule type" value="Genomic_DNA"/>
</dbReference>
<protein>
    <submittedName>
        <fullName evidence="2">Redoxin domain-containing protein</fullName>
    </submittedName>
</protein>
<dbReference type="InterPro" id="IPR000866">
    <property type="entry name" value="AhpC/TSA"/>
</dbReference>
<evidence type="ECO:0000313" key="2">
    <source>
        <dbReference type="EMBL" id="BAL57297.1"/>
    </source>
</evidence>
<dbReference type="SUPFAM" id="SSF52833">
    <property type="entry name" value="Thioredoxin-like"/>
    <property type="match status" value="1"/>
</dbReference>
<dbReference type="PROSITE" id="PS51352">
    <property type="entry name" value="THIOREDOXIN_2"/>
    <property type="match status" value="1"/>
</dbReference>